<feature type="transmembrane region" description="Helical" evidence="1">
    <location>
        <begin position="79"/>
        <end position="103"/>
    </location>
</feature>
<feature type="transmembrane region" description="Helical" evidence="1">
    <location>
        <begin position="150"/>
        <end position="169"/>
    </location>
</feature>
<keyword evidence="1" id="KW-1133">Transmembrane helix</keyword>
<dbReference type="AlphaFoldDB" id="A0A812DLK1"/>
<dbReference type="EMBL" id="CAHIKZ030003761">
    <property type="protein sequence ID" value="CAE1303915.1"/>
    <property type="molecule type" value="Genomic_DNA"/>
</dbReference>
<feature type="transmembrane region" description="Helical" evidence="1">
    <location>
        <begin position="206"/>
        <end position="236"/>
    </location>
</feature>
<accession>A0A812DLK1</accession>
<keyword evidence="1" id="KW-0472">Membrane</keyword>
<comment type="caution">
    <text evidence="2">The sequence shown here is derived from an EMBL/GenBank/DDBJ whole genome shotgun (WGS) entry which is preliminary data.</text>
</comment>
<protein>
    <submittedName>
        <fullName evidence="2">Uncharacterized protein</fullName>
    </submittedName>
</protein>
<feature type="transmembrane region" description="Helical" evidence="1">
    <location>
        <begin position="115"/>
        <end position="144"/>
    </location>
</feature>
<proteinExistence type="predicted"/>
<gene>
    <name evidence="2" type="ORF">SPHA_56626</name>
</gene>
<keyword evidence="1" id="KW-0812">Transmembrane</keyword>
<reference evidence="2" key="1">
    <citation type="submission" date="2021-01" db="EMBL/GenBank/DDBJ databases">
        <authorList>
            <person name="Li R."/>
            <person name="Bekaert M."/>
        </authorList>
    </citation>
    <scope>NUCLEOTIDE SEQUENCE</scope>
    <source>
        <strain evidence="2">Farmed</strain>
    </source>
</reference>
<organism evidence="2 3">
    <name type="scientific">Acanthosepion pharaonis</name>
    <name type="common">Pharaoh cuttlefish</name>
    <name type="synonym">Sepia pharaonis</name>
    <dbReference type="NCBI Taxonomy" id="158019"/>
    <lineage>
        <taxon>Eukaryota</taxon>
        <taxon>Metazoa</taxon>
        <taxon>Spiralia</taxon>
        <taxon>Lophotrochozoa</taxon>
        <taxon>Mollusca</taxon>
        <taxon>Cephalopoda</taxon>
        <taxon>Coleoidea</taxon>
        <taxon>Decapodiformes</taxon>
        <taxon>Sepiida</taxon>
        <taxon>Sepiina</taxon>
        <taxon>Sepiidae</taxon>
        <taxon>Acanthosepion</taxon>
    </lineage>
</organism>
<evidence type="ECO:0000313" key="3">
    <source>
        <dbReference type="Proteomes" id="UP000597762"/>
    </source>
</evidence>
<name>A0A812DLK1_ACAPH</name>
<evidence type="ECO:0000313" key="2">
    <source>
        <dbReference type="EMBL" id="CAE1303915.1"/>
    </source>
</evidence>
<keyword evidence="3" id="KW-1185">Reference proteome</keyword>
<sequence length="237" mass="28030">MDDRAPHHQSRQCCYTTGDLHAFFSYPLCFQAFTMTLPKIILSSLVPVTKKCEESSISPHLSARLFGFLFFSSFFQSDFFFFFLLILLIFFFIFHFFFHSCFLEIFFPIDQFISLSFILIFSFSFLSLYFFFFLFLFPFCIFLLHPSPLLPSLALFLSCFISACLYFLLSLHFLFTSSFLLFHLLFTHLFFLFSSSFITFPLPLSFLLLFFFLCFSTFSSFSSFLFLLLANFLIFLT</sequence>
<feature type="transmembrane region" description="Helical" evidence="1">
    <location>
        <begin position="181"/>
        <end position="200"/>
    </location>
</feature>
<dbReference type="Proteomes" id="UP000597762">
    <property type="component" value="Unassembled WGS sequence"/>
</dbReference>
<evidence type="ECO:0000256" key="1">
    <source>
        <dbReference type="SAM" id="Phobius"/>
    </source>
</evidence>